<accession>A0A7R9KG00</accession>
<keyword evidence="3" id="KW-1185">Reference proteome</keyword>
<dbReference type="SUPFAM" id="SSF50978">
    <property type="entry name" value="WD40 repeat-like"/>
    <property type="match status" value="1"/>
</dbReference>
<dbReference type="PANTHER" id="PTHR14494">
    <property type="entry name" value="ALADIN/ADRACALIN/AAAS"/>
    <property type="match status" value="1"/>
</dbReference>
<proteinExistence type="predicted"/>
<dbReference type="OrthoDB" id="411991at2759"/>
<dbReference type="AlphaFoldDB" id="A0A7R9KG00"/>
<dbReference type="GO" id="GO:0006913">
    <property type="term" value="P:nucleocytoplasmic transport"/>
    <property type="evidence" value="ECO:0007669"/>
    <property type="project" value="TreeGrafter"/>
</dbReference>
<dbReference type="InterPro" id="IPR057403">
    <property type="entry name" value="Beta-prop_Aladin"/>
</dbReference>
<protein>
    <recommendedName>
        <fullName evidence="1">Aladin seven-bladed propeller domain-containing protein</fullName>
    </recommendedName>
</protein>
<evidence type="ECO:0000313" key="2">
    <source>
        <dbReference type="EMBL" id="CAD7621449.1"/>
    </source>
</evidence>
<dbReference type="InterPro" id="IPR001680">
    <property type="entry name" value="WD40_rpt"/>
</dbReference>
<gene>
    <name evidence="2" type="ORF">OSB1V03_LOCUS1920</name>
</gene>
<dbReference type="Gene3D" id="2.130.10.10">
    <property type="entry name" value="YVTN repeat-like/Quinoprotein amine dehydrogenase"/>
    <property type="match status" value="1"/>
</dbReference>
<dbReference type="EMBL" id="OC855190">
    <property type="protein sequence ID" value="CAD7621449.1"/>
    <property type="molecule type" value="Genomic_DNA"/>
</dbReference>
<evidence type="ECO:0000259" key="1">
    <source>
        <dbReference type="Pfam" id="PF25460"/>
    </source>
</evidence>
<sequence>MANMCSLSFFSAPNTAQDNRTLREVNETLEEGITECVVIDEAQIYPTIAVRNEDIIKPSITNESVDNIFITKDTTLWTRFVRCAKTRGFVSALKMMADYDDWPHIESSRAVRFGQKLSKTVLYLWQLLLSVYVFLYPFALKSNDELCHEFSKSMDWKNGLIRVFEWHPNGHKCAVCHINDCIYIYSFDNTFVPLLKHSLQTKVTSISWSPTQEDTLAVCCESVIILWTLDPNSRQYRPKTECIHIINCSISPLTDAKFDPSGRYLAACGPQSSKISLIDVDKKEVFKTVRRFGTCFTRVFWSPDTTRLMSTTTAEHIRVYENKTWSSAKWNQHFTGICQTACWSRPNGHLLLVALRDCPSVFAIPFYDSPQPNDVGGTRNCLEVLDISQHEFPNGVKVGGSIHDMVWDKNSERLALSFKGLSYLENYYNSEWIALYKTVIRPNLEMTPIGFVHGLKAEIPLLLSFHDSFRNGSLLTVCWNSGVVSYIPLQFDTKTNKSMYTTGTPRPLTSFCVASPNLSTASINTSLRGTPFRLSKPLNSPLNHFSPNDSVLSPKRPLLFTTLANRDFSYDSLE</sequence>
<name>A0A7R9KG00_9ACAR</name>
<dbReference type="EMBL" id="CAJPIZ010000615">
    <property type="protein sequence ID" value="CAG2101879.1"/>
    <property type="molecule type" value="Genomic_DNA"/>
</dbReference>
<dbReference type="GO" id="GO:0005643">
    <property type="term" value="C:nuclear pore"/>
    <property type="evidence" value="ECO:0007669"/>
    <property type="project" value="TreeGrafter"/>
</dbReference>
<dbReference type="Proteomes" id="UP000759131">
    <property type="component" value="Unassembled WGS sequence"/>
</dbReference>
<reference evidence="2" key="1">
    <citation type="submission" date="2020-11" db="EMBL/GenBank/DDBJ databases">
        <authorList>
            <person name="Tran Van P."/>
        </authorList>
    </citation>
    <scope>NUCLEOTIDE SEQUENCE</scope>
</reference>
<dbReference type="Pfam" id="PF25460">
    <property type="entry name" value="Beta-prop_Aladin"/>
    <property type="match status" value="1"/>
</dbReference>
<organism evidence="2">
    <name type="scientific">Medioppia subpectinata</name>
    <dbReference type="NCBI Taxonomy" id="1979941"/>
    <lineage>
        <taxon>Eukaryota</taxon>
        <taxon>Metazoa</taxon>
        <taxon>Ecdysozoa</taxon>
        <taxon>Arthropoda</taxon>
        <taxon>Chelicerata</taxon>
        <taxon>Arachnida</taxon>
        <taxon>Acari</taxon>
        <taxon>Acariformes</taxon>
        <taxon>Sarcoptiformes</taxon>
        <taxon>Oribatida</taxon>
        <taxon>Brachypylina</taxon>
        <taxon>Oppioidea</taxon>
        <taxon>Oppiidae</taxon>
        <taxon>Medioppia</taxon>
    </lineage>
</organism>
<dbReference type="InterPro" id="IPR015943">
    <property type="entry name" value="WD40/YVTN_repeat-like_dom_sf"/>
</dbReference>
<dbReference type="InterPro" id="IPR036322">
    <property type="entry name" value="WD40_repeat_dom_sf"/>
</dbReference>
<evidence type="ECO:0000313" key="3">
    <source>
        <dbReference type="Proteomes" id="UP000759131"/>
    </source>
</evidence>
<dbReference type="PANTHER" id="PTHR14494:SF0">
    <property type="entry name" value="ALADIN"/>
    <property type="match status" value="1"/>
</dbReference>
<dbReference type="SMART" id="SM00320">
    <property type="entry name" value="WD40"/>
    <property type="match status" value="4"/>
</dbReference>
<dbReference type="InterPro" id="IPR045139">
    <property type="entry name" value="Aladin"/>
</dbReference>
<feature type="domain" description="Aladin seven-bladed propeller" evidence="1">
    <location>
        <begin position="143"/>
        <end position="489"/>
    </location>
</feature>